<gene>
    <name evidence="1" type="ORF">Barrevirus6_3</name>
</gene>
<reference evidence="1" key="1">
    <citation type="submission" date="2018-10" db="EMBL/GenBank/DDBJ databases">
        <title>Hidden diversity of soil giant viruses.</title>
        <authorList>
            <person name="Schulz F."/>
            <person name="Alteio L."/>
            <person name="Goudeau D."/>
            <person name="Ryan E.M."/>
            <person name="Malmstrom R.R."/>
            <person name="Blanchard J."/>
            <person name="Woyke T."/>
        </authorList>
    </citation>
    <scope>NUCLEOTIDE SEQUENCE</scope>
    <source>
        <strain evidence="1">BAV1</strain>
    </source>
</reference>
<proteinExistence type="predicted"/>
<accession>A0A3G4ZPZ9</accession>
<evidence type="ECO:0000313" key="1">
    <source>
        <dbReference type="EMBL" id="AYV76965.1"/>
    </source>
</evidence>
<organism evidence="1">
    <name type="scientific">Barrevirus sp</name>
    <dbReference type="NCBI Taxonomy" id="2487763"/>
    <lineage>
        <taxon>Viruses</taxon>
        <taxon>Varidnaviria</taxon>
        <taxon>Bamfordvirae</taxon>
        <taxon>Nucleocytoviricota</taxon>
        <taxon>Megaviricetes</taxon>
        <taxon>Imitervirales</taxon>
        <taxon>Mimiviridae</taxon>
        <taxon>Klosneuvirinae</taxon>
    </lineage>
</organism>
<protein>
    <submittedName>
        <fullName evidence="1">Uncharacterized protein</fullName>
    </submittedName>
</protein>
<sequence>MDSFNSNNLLKGSALFAGLYFVAKAGHRAYRSITNSETDQAERKARHLTTLGIVSDIALSESCTLSMGSIGVALLFVTLELHHN</sequence>
<dbReference type="EMBL" id="MK072003">
    <property type="protein sequence ID" value="AYV76965.1"/>
    <property type="molecule type" value="Genomic_DNA"/>
</dbReference>
<name>A0A3G4ZPZ9_9VIRU</name>